<sequence>VPLNSSSAPEQAQISVYLTHCFIPWPPALSRSPINIHSCSSTSGQSIPDLWISSAHPDQT</sequence>
<proteinExistence type="predicted"/>
<reference evidence="2" key="1">
    <citation type="submission" date="2016-05" db="EMBL/GenBank/DDBJ databases">
        <authorList>
            <person name="Lavstsen T."/>
            <person name="Jespersen J.S."/>
        </authorList>
    </citation>
    <scope>NUCLEOTIDE SEQUENCE</scope>
    <source>
        <tissue evidence="2">Brain</tissue>
    </source>
</reference>
<name>A0A1A8MEJ2_9TELE</name>
<accession>A0A1A8MEJ2</accession>
<protein>
    <submittedName>
        <fullName evidence="2">Uncharacterized protein</fullName>
    </submittedName>
</protein>
<feature type="non-terminal residue" evidence="2">
    <location>
        <position position="60"/>
    </location>
</feature>
<feature type="non-terminal residue" evidence="2">
    <location>
        <position position="1"/>
    </location>
</feature>
<reference evidence="2" key="2">
    <citation type="submission" date="2016-06" db="EMBL/GenBank/DDBJ databases">
        <title>The genome of a short-lived fish provides insights into sex chromosome evolution and the genetic control of aging.</title>
        <authorList>
            <person name="Reichwald K."/>
            <person name="Felder M."/>
            <person name="Petzold A."/>
            <person name="Koch P."/>
            <person name="Groth M."/>
            <person name="Platzer M."/>
        </authorList>
    </citation>
    <scope>NUCLEOTIDE SEQUENCE</scope>
    <source>
        <tissue evidence="2">Brain</tissue>
    </source>
</reference>
<dbReference type="EMBL" id="HAEF01014191">
    <property type="protein sequence ID" value="SBR55350.1"/>
    <property type="molecule type" value="Transcribed_RNA"/>
</dbReference>
<evidence type="ECO:0000313" key="2">
    <source>
        <dbReference type="EMBL" id="SBR55350.1"/>
    </source>
</evidence>
<evidence type="ECO:0000256" key="1">
    <source>
        <dbReference type="SAM" id="MobiDB-lite"/>
    </source>
</evidence>
<organism evidence="2">
    <name type="scientific">Nothobranchius pienaari</name>
    <dbReference type="NCBI Taxonomy" id="704102"/>
    <lineage>
        <taxon>Eukaryota</taxon>
        <taxon>Metazoa</taxon>
        <taxon>Chordata</taxon>
        <taxon>Craniata</taxon>
        <taxon>Vertebrata</taxon>
        <taxon>Euteleostomi</taxon>
        <taxon>Actinopterygii</taxon>
        <taxon>Neopterygii</taxon>
        <taxon>Teleostei</taxon>
        <taxon>Neoteleostei</taxon>
        <taxon>Acanthomorphata</taxon>
        <taxon>Ovalentaria</taxon>
        <taxon>Atherinomorphae</taxon>
        <taxon>Cyprinodontiformes</taxon>
        <taxon>Nothobranchiidae</taxon>
        <taxon>Nothobranchius</taxon>
    </lineage>
</organism>
<gene>
    <name evidence="2" type="primary">Nfu_g_1_002254</name>
</gene>
<dbReference type="AlphaFoldDB" id="A0A1A8MEJ2"/>
<feature type="region of interest" description="Disordered" evidence="1">
    <location>
        <begin position="39"/>
        <end position="60"/>
    </location>
</feature>